<dbReference type="PANTHER" id="PTHR38849:SF1">
    <property type="entry name" value="SMALL SECRETED PROTEIN"/>
    <property type="match status" value="1"/>
</dbReference>
<evidence type="ECO:0000313" key="3">
    <source>
        <dbReference type="EMBL" id="EGG07651.1"/>
    </source>
</evidence>
<evidence type="ECO:0000313" key="4">
    <source>
        <dbReference type="Proteomes" id="UP000001072"/>
    </source>
</evidence>
<gene>
    <name evidence="3" type="ORF">MELLADRAFT_123232</name>
</gene>
<dbReference type="KEGG" id="mlr:MELLADRAFT_123232"/>
<dbReference type="eggNOG" id="ENOG502SA5Y">
    <property type="taxonomic scope" value="Eukaryota"/>
</dbReference>
<feature type="chain" id="PRO_5003321631" evidence="2">
    <location>
        <begin position="23"/>
        <end position="214"/>
    </location>
</feature>
<dbReference type="Proteomes" id="UP000001072">
    <property type="component" value="Unassembled WGS sequence"/>
</dbReference>
<dbReference type="HOGENOM" id="CLU_1360694_0_0_1"/>
<evidence type="ECO:0000256" key="1">
    <source>
        <dbReference type="SAM" id="MobiDB-lite"/>
    </source>
</evidence>
<keyword evidence="2" id="KW-0732">Signal</keyword>
<dbReference type="GeneID" id="18926295"/>
<name>F4RJ06_MELLP</name>
<sequence>MLNFCLGLLFLVLGVLNLQVFSLPEPKAFVKDVFKIHTLVHSRLARRNLNATSYEAYQISDGTAGTAKEAAGKLLLEPYNLTLSSDLEVLPLEALKGISKDDIKAMFKIGHDGNIQEVEGFLPAIRAAKKKKDLFNKLNRGMIANKVLKLLAQVVGCAAQIAQGDETIKLKEHLKTEQKKLAHNLKTDEENKGKPMSSFLSVTSDSKKKKKPKE</sequence>
<dbReference type="VEuPathDB" id="FungiDB:MELLADRAFT_123232"/>
<proteinExistence type="predicted"/>
<protein>
    <submittedName>
        <fullName evidence="3">Secreted protein</fullName>
    </submittedName>
</protein>
<dbReference type="OrthoDB" id="2151417at2759"/>
<dbReference type="PANTHER" id="PTHR38849">
    <property type="entry name" value="SMALL SECRETED PROTEIN"/>
    <property type="match status" value="1"/>
</dbReference>
<dbReference type="RefSeq" id="XP_007408983.1">
    <property type="nucleotide sequence ID" value="XM_007408921.1"/>
</dbReference>
<accession>F4RJ06</accession>
<keyword evidence="4" id="KW-1185">Reference proteome</keyword>
<dbReference type="AlphaFoldDB" id="F4RJ06"/>
<dbReference type="EMBL" id="GL883103">
    <property type="protein sequence ID" value="EGG07651.1"/>
    <property type="molecule type" value="Genomic_DNA"/>
</dbReference>
<dbReference type="InParanoid" id="F4RJ06"/>
<feature type="region of interest" description="Disordered" evidence="1">
    <location>
        <begin position="181"/>
        <end position="214"/>
    </location>
</feature>
<feature type="signal peptide" evidence="2">
    <location>
        <begin position="1"/>
        <end position="22"/>
    </location>
</feature>
<evidence type="ECO:0000256" key="2">
    <source>
        <dbReference type="SAM" id="SignalP"/>
    </source>
</evidence>
<organism evidence="4">
    <name type="scientific">Melampsora larici-populina (strain 98AG31 / pathotype 3-4-7)</name>
    <name type="common">Poplar leaf rust fungus</name>
    <dbReference type="NCBI Taxonomy" id="747676"/>
    <lineage>
        <taxon>Eukaryota</taxon>
        <taxon>Fungi</taxon>
        <taxon>Dikarya</taxon>
        <taxon>Basidiomycota</taxon>
        <taxon>Pucciniomycotina</taxon>
        <taxon>Pucciniomycetes</taxon>
        <taxon>Pucciniales</taxon>
        <taxon>Melampsoraceae</taxon>
        <taxon>Melampsora</taxon>
    </lineage>
</organism>
<reference evidence="4" key="1">
    <citation type="journal article" date="2011" name="Proc. Natl. Acad. Sci. U.S.A.">
        <title>Obligate biotrophy features unraveled by the genomic analysis of rust fungi.</title>
        <authorList>
            <person name="Duplessis S."/>
            <person name="Cuomo C.A."/>
            <person name="Lin Y.-C."/>
            <person name="Aerts A."/>
            <person name="Tisserant E."/>
            <person name="Veneault-Fourrey C."/>
            <person name="Joly D.L."/>
            <person name="Hacquard S."/>
            <person name="Amselem J."/>
            <person name="Cantarel B.L."/>
            <person name="Chiu R."/>
            <person name="Coutinho P.M."/>
            <person name="Feau N."/>
            <person name="Field M."/>
            <person name="Frey P."/>
            <person name="Gelhaye E."/>
            <person name="Goldberg J."/>
            <person name="Grabherr M.G."/>
            <person name="Kodira C.D."/>
            <person name="Kohler A."/>
            <person name="Kuees U."/>
            <person name="Lindquist E.A."/>
            <person name="Lucas S.M."/>
            <person name="Mago R."/>
            <person name="Mauceli E."/>
            <person name="Morin E."/>
            <person name="Murat C."/>
            <person name="Pangilinan J.L."/>
            <person name="Park R."/>
            <person name="Pearson M."/>
            <person name="Quesneville H."/>
            <person name="Rouhier N."/>
            <person name="Sakthikumar S."/>
            <person name="Salamov A.A."/>
            <person name="Schmutz J."/>
            <person name="Selles B."/>
            <person name="Shapiro H."/>
            <person name="Tanguay P."/>
            <person name="Tuskan G.A."/>
            <person name="Henrissat B."/>
            <person name="Van de Peer Y."/>
            <person name="Rouze P."/>
            <person name="Ellis J.G."/>
            <person name="Dodds P.N."/>
            <person name="Schein J.E."/>
            <person name="Zhong S."/>
            <person name="Hamelin R.C."/>
            <person name="Grigoriev I.V."/>
            <person name="Szabo L.J."/>
            <person name="Martin F."/>
        </authorList>
    </citation>
    <scope>NUCLEOTIDE SEQUENCE [LARGE SCALE GENOMIC DNA]</scope>
    <source>
        <strain evidence="4">98AG31 / pathotype 3-4-7</strain>
    </source>
</reference>
<feature type="compositionally biased region" description="Basic and acidic residues" evidence="1">
    <location>
        <begin position="181"/>
        <end position="193"/>
    </location>
</feature>